<dbReference type="PROSITE" id="PS50043">
    <property type="entry name" value="HTH_LUXR_2"/>
    <property type="match status" value="1"/>
</dbReference>
<dbReference type="InterPro" id="IPR000792">
    <property type="entry name" value="Tscrpt_reg_LuxR_C"/>
</dbReference>
<dbReference type="SMART" id="SM00421">
    <property type="entry name" value="HTH_LUXR"/>
    <property type="match status" value="1"/>
</dbReference>
<keyword evidence="3" id="KW-0804">Transcription</keyword>
<evidence type="ECO:0000256" key="1">
    <source>
        <dbReference type="ARBA" id="ARBA00023015"/>
    </source>
</evidence>
<proteinExistence type="predicted"/>
<dbReference type="EMBL" id="WPHG01000005">
    <property type="protein sequence ID" value="MVA99326.1"/>
    <property type="molecule type" value="Genomic_DNA"/>
</dbReference>
<evidence type="ECO:0000313" key="5">
    <source>
        <dbReference type="EMBL" id="MVA99326.1"/>
    </source>
</evidence>
<evidence type="ECO:0000313" key="6">
    <source>
        <dbReference type="Proteomes" id="UP000463224"/>
    </source>
</evidence>
<dbReference type="SUPFAM" id="SSF46894">
    <property type="entry name" value="C-terminal effector domain of the bipartite response regulators"/>
    <property type="match status" value="1"/>
</dbReference>
<dbReference type="InterPro" id="IPR016032">
    <property type="entry name" value="Sig_transdc_resp-reg_C-effctor"/>
</dbReference>
<evidence type="ECO:0000259" key="4">
    <source>
        <dbReference type="PROSITE" id="PS50043"/>
    </source>
</evidence>
<dbReference type="Proteomes" id="UP000463224">
    <property type="component" value="Unassembled WGS sequence"/>
</dbReference>
<protein>
    <submittedName>
        <fullName evidence="5">LuxR family transcriptional regulator</fullName>
    </submittedName>
</protein>
<dbReference type="PRINTS" id="PR00038">
    <property type="entry name" value="HTHLUXR"/>
</dbReference>
<keyword evidence="6" id="KW-1185">Reference proteome</keyword>
<sequence>MNGARRTLSRETLAAIPAVTTRSDLSDCLGRICAEAGAERFLLLGTLLDHGGERPHIIASNWIYDTVHILGLEPLARLSAGPRTCAMGEPASPVGDGENEALRLLARHGHAEIYCVGLHATAQRCKALFSSGRVGAIDRQMLPQAQLACCYLLSRVPTELLGTPPPNSLSVRERECLRWVSEGKTTGEVAMILGVTANTVNSYLAHAIRKYGAANRAMAIATAIRSGTI</sequence>
<comment type="caution">
    <text evidence="5">The sequence shown here is derived from an EMBL/GenBank/DDBJ whole genome shotgun (WGS) entry which is preliminary data.</text>
</comment>
<dbReference type="AlphaFoldDB" id="A0A844QHC5"/>
<dbReference type="PANTHER" id="PTHR44688:SF16">
    <property type="entry name" value="DNA-BINDING TRANSCRIPTIONAL ACTIVATOR DEVR_DOSR"/>
    <property type="match status" value="1"/>
</dbReference>
<accession>A0A844QHC5</accession>
<feature type="domain" description="HTH luxR-type" evidence="4">
    <location>
        <begin position="162"/>
        <end position="227"/>
    </location>
</feature>
<dbReference type="Gene3D" id="1.10.10.10">
    <property type="entry name" value="Winged helix-like DNA-binding domain superfamily/Winged helix DNA-binding domain"/>
    <property type="match status" value="1"/>
</dbReference>
<dbReference type="PROSITE" id="PS00622">
    <property type="entry name" value="HTH_LUXR_1"/>
    <property type="match status" value="1"/>
</dbReference>
<dbReference type="RefSeq" id="WP_156714389.1">
    <property type="nucleotide sequence ID" value="NZ_WPHG01000005.1"/>
</dbReference>
<reference evidence="5 6" key="1">
    <citation type="submission" date="2019-12" db="EMBL/GenBank/DDBJ databases">
        <title>Nitratireductor arenosus sp. nov., Isolated from sea sand, Jeju island, South Korea.</title>
        <authorList>
            <person name="Kim W."/>
        </authorList>
    </citation>
    <scope>NUCLEOTIDE SEQUENCE [LARGE SCALE GENOMIC DNA]</scope>
    <source>
        <strain evidence="5 6">CAU 1489</strain>
    </source>
</reference>
<organism evidence="5 6">
    <name type="scientific">Nitratireductor arenosus</name>
    <dbReference type="NCBI Taxonomy" id="2682096"/>
    <lineage>
        <taxon>Bacteria</taxon>
        <taxon>Pseudomonadati</taxon>
        <taxon>Pseudomonadota</taxon>
        <taxon>Alphaproteobacteria</taxon>
        <taxon>Hyphomicrobiales</taxon>
        <taxon>Phyllobacteriaceae</taxon>
        <taxon>Nitratireductor</taxon>
    </lineage>
</organism>
<evidence type="ECO:0000256" key="3">
    <source>
        <dbReference type="ARBA" id="ARBA00023163"/>
    </source>
</evidence>
<name>A0A844QHC5_9HYPH</name>
<dbReference type="InterPro" id="IPR036388">
    <property type="entry name" value="WH-like_DNA-bd_sf"/>
</dbReference>
<dbReference type="GO" id="GO:0003677">
    <property type="term" value="F:DNA binding"/>
    <property type="evidence" value="ECO:0007669"/>
    <property type="project" value="UniProtKB-KW"/>
</dbReference>
<evidence type="ECO:0000256" key="2">
    <source>
        <dbReference type="ARBA" id="ARBA00023125"/>
    </source>
</evidence>
<gene>
    <name evidence="5" type="ORF">GN330_18940</name>
</gene>
<keyword evidence="1" id="KW-0805">Transcription regulation</keyword>
<dbReference type="GO" id="GO:0006355">
    <property type="term" value="P:regulation of DNA-templated transcription"/>
    <property type="evidence" value="ECO:0007669"/>
    <property type="project" value="InterPro"/>
</dbReference>
<dbReference type="CDD" id="cd06170">
    <property type="entry name" value="LuxR_C_like"/>
    <property type="match status" value="1"/>
</dbReference>
<dbReference type="Pfam" id="PF00196">
    <property type="entry name" value="GerE"/>
    <property type="match status" value="1"/>
</dbReference>
<dbReference type="PANTHER" id="PTHR44688">
    <property type="entry name" value="DNA-BINDING TRANSCRIPTIONAL ACTIVATOR DEVR_DOSR"/>
    <property type="match status" value="1"/>
</dbReference>
<keyword evidence="2" id="KW-0238">DNA-binding</keyword>